<gene>
    <name evidence="3" type="primary">LOC113873822</name>
</gene>
<dbReference type="GeneID" id="113873822"/>
<dbReference type="AlphaFoldDB" id="A0A8B8MHA7"/>
<dbReference type="SUPFAM" id="SSF56672">
    <property type="entry name" value="DNA/RNA polymerases"/>
    <property type="match status" value="1"/>
</dbReference>
<proteinExistence type="predicted"/>
<dbReference type="SUPFAM" id="SSF53098">
    <property type="entry name" value="Ribonuclease H-like"/>
    <property type="match status" value="1"/>
</dbReference>
<accession>A0A8B8MHA7</accession>
<sequence length="392" mass="44418">MRDTTMYSPNYSSHIDHLSVVLHVRNQELWINGKKCSFGESQLEYLGHIISSADPKKISAMPRWPALKDIRSLRGEAQTTFVQLKRKMEVLPTLAMANFDLPFVIEIDASGYGVGVVLMQQRRPLAFISQALLDRNKVKSIYEQFEIPFGAKGSGRGTAEMGTKLMGFDFEIQYKQGLENKAVVALSRVMSYNTISMVTNADLVDLAEEVLGDEVLKGIMQQLVSHSNSHPHYAIFQGCLLQPLPIPMHVWEDISMDFIGGLPKVKGADSIMVVVDRLSKYAHFIPLLHPYSVKEVAVVFVKEIVRLHDDPFKALYGQDPHMIDPYCRDSTMVAEVDQLLLFRDNIIEELKQHLLRAQWRMKGQARSRISHWGHGVLEGLTIWVEVISKESK</sequence>
<dbReference type="PANTHER" id="PTHR34072:SF55">
    <property type="entry name" value="DNA_RNA POLYMERASES SUPERFAMILY PROTEIN"/>
    <property type="match status" value="1"/>
</dbReference>
<dbReference type="PANTHER" id="PTHR34072">
    <property type="entry name" value="ENZYMATIC POLYPROTEIN-RELATED"/>
    <property type="match status" value="1"/>
</dbReference>
<dbReference type="InterPro" id="IPR041577">
    <property type="entry name" value="RT_RNaseH_2"/>
</dbReference>
<evidence type="ECO:0000313" key="2">
    <source>
        <dbReference type="Proteomes" id="UP000694853"/>
    </source>
</evidence>
<dbReference type="InterPro" id="IPR036397">
    <property type="entry name" value="RNaseH_sf"/>
</dbReference>
<dbReference type="InterPro" id="IPR012337">
    <property type="entry name" value="RNaseH-like_sf"/>
</dbReference>
<dbReference type="Gene3D" id="3.30.70.270">
    <property type="match status" value="1"/>
</dbReference>
<evidence type="ECO:0000313" key="3">
    <source>
        <dbReference type="RefSeq" id="XP_027367955.1"/>
    </source>
</evidence>
<dbReference type="Pfam" id="PF17919">
    <property type="entry name" value="RT_RNaseH_2"/>
    <property type="match status" value="1"/>
</dbReference>
<dbReference type="RefSeq" id="XP_027367955.1">
    <property type="nucleotide sequence ID" value="XM_027512154.1"/>
</dbReference>
<dbReference type="OrthoDB" id="1751703at2759"/>
<dbReference type="GO" id="GO:0003676">
    <property type="term" value="F:nucleic acid binding"/>
    <property type="evidence" value="ECO:0007669"/>
    <property type="project" value="InterPro"/>
</dbReference>
<organism evidence="2 3">
    <name type="scientific">Abrus precatorius</name>
    <name type="common">Indian licorice</name>
    <name type="synonym">Glycine abrus</name>
    <dbReference type="NCBI Taxonomy" id="3816"/>
    <lineage>
        <taxon>Eukaryota</taxon>
        <taxon>Viridiplantae</taxon>
        <taxon>Streptophyta</taxon>
        <taxon>Embryophyta</taxon>
        <taxon>Tracheophyta</taxon>
        <taxon>Spermatophyta</taxon>
        <taxon>Magnoliopsida</taxon>
        <taxon>eudicotyledons</taxon>
        <taxon>Gunneridae</taxon>
        <taxon>Pentapetalae</taxon>
        <taxon>rosids</taxon>
        <taxon>fabids</taxon>
        <taxon>Fabales</taxon>
        <taxon>Fabaceae</taxon>
        <taxon>Papilionoideae</taxon>
        <taxon>50 kb inversion clade</taxon>
        <taxon>NPAAA clade</taxon>
        <taxon>indigoferoid/millettioid clade</taxon>
        <taxon>Abreae</taxon>
        <taxon>Abrus</taxon>
    </lineage>
</organism>
<keyword evidence="2" id="KW-1185">Reference proteome</keyword>
<protein>
    <submittedName>
        <fullName evidence="3">Uncharacterized protein LOC113873822</fullName>
    </submittedName>
</protein>
<evidence type="ECO:0000259" key="1">
    <source>
        <dbReference type="Pfam" id="PF17919"/>
    </source>
</evidence>
<feature type="domain" description="Reverse transcriptase/retrotransposon-derived protein RNase H-like" evidence="1">
    <location>
        <begin position="76"/>
        <end position="143"/>
    </location>
</feature>
<dbReference type="KEGG" id="aprc:113873822"/>
<dbReference type="Proteomes" id="UP000694853">
    <property type="component" value="Unplaced"/>
</dbReference>
<reference evidence="3" key="2">
    <citation type="submission" date="2025-08" db="UniProtKB">
        <authorList>
            <consortium name="RefSeq"/>
        </authorList>
    </citation>
    <scope>IDENTIFICATION</scope>
    <source>
        <tissue evidence="3">Young leaves</tissue>
    </source>
</reference>
<reference evidence="2" key="1">
    <citation type="journal article" date="2019" name="Toxins">
        <title>Detection of Abrin-Like and Prepropulchellin-Like Toxin Genes and Transcripts Using Whole Genome Sequencing and Full-Length Transcript Sequencing of Abrus precatorius.</title>
        <authorList>
            <person name="Hovde B.T."/>
            <person name="Daligault H.E."/>
            <person name="Hanschen E.R."/>
            <person name="Kunde Y.A."/>
            <person name="Johnson M.B."/>
            <person name="Starkenburg S.R."/>
            <person name="Johnson S.L."/>
        </authorList>
    </citation>
    <scope>NUCLEOTIDE SEQUENCE [LARGE SCALE GENOMIC DNA]</scope>
</reference>
<dbReference type="InterPro" id="IPR043128">
    <property type="entry name" value="Rev_trsase/Diguanyl_cyclase"/>
</dbReference>
<dbReference type="Gene3D" id="3.30.420.10">
    <property type="entry name" value="Ribonuclease H-like superfamily/Ribonuclease H"/>
    <property type="match status" value="1"/>
</dbReference>
<name>A0A8B8MHA7_ABRPR</name>
<dbReference type="InterPro" id="IPR043502">
    <property type="entry name" value="DNA/RNA_pol_sf"/>
</dbReference>